<accession>A0AA35JPQ9</accession>
<dbReference type="Proteomes" id="UP001178461">
    <property type="component" value="Chromosome 1"/>
</dbReference>
<feature type="region of interest" description="Disordered" evidence="1">
    <location>
        <begin position="1"/>
        <end position="28"/>
    </location>
</feature>
<keyword evidence="3" id="KW-1185">Reference proteome</keyword>
<proteinExistence type="predicted"/>
<evidence type="ECO:0000256" key="1">
    <source>
        <dbReference type="SAM" id="MobiDB-lite"/>
    </source>
</evidence>
<protein>
    <submittedName>
        <fullName evidence="2">Uncharacterized protein</fullName>
    </submittedName>
</protein>
<dbReference type="EMBL" id="OX395126">
    <property type="protein sequence ID" value="CAI5763880.1"/>
    <property type="molecule type" value="Genomic_DNA"/>
</dbReference>
<evidence type="ECO:0000313" key="3">
    <source>
        <dbReference type="Proteomes" id="UP001178461"/>
    </source>
</evidence>
<sequence length="103" mass="11736">MLGHVVLPPLRTLTKTSREEEEEEGLSGKRSGLHFRNISLFFLHISNLSVTFKPIIHLGLSLIVESCSVYIGFAYDDTIIDERKSRRTHSLIEISTYAEFPQC</sequence>
<evidence type="ECO:0000313" key="2">
    <source>
        <dbReference type="EMBL" id="CAI5763880.1"/>
    </source>
</evidence>
<name>A0AA35JPQ9_9SAUR</name>
<organism evidence="2 3">
    <name type="scientific">Podarcis lilfordi</name>
    <name type="common">Lilford's wall lizard</name>
    <dbReference type="NCBI Taxonomy" id="74358"/>
    <lineage>
        <taxon>Eukaryota</taxon>
        <taxon>Metazoa</taxon>
        <taxon>Chordata</taxon>
        <taxon>Craniata</taxon>
        <taxon>Vertebrata</taxon>
        <taxon>Euteleostomi</taxon>
        <taxon>Lepidosauria</taxon>
        <taxon>Squamata</taxon>
        <taxon>Bifurcata</taxon>
        <taxon>Unidentata</taxon>
        <taxon>Episquamata</taxon>
        <taxon>Laterata</taxon>
        <taxon>Lacertibaenia</taxon>
        <taxon>Lacertidae</taxon>
        <taxon>Podarcis</taxon>
    </lineage>
</organism>
<reference evidence="2" key="1">
    <citation type="submission" date="2022-12" db="EMBL/GenBank/DDBJ databases">
        <authorList>
            <person name="Alioto T."/>
            <person name="Alioto T."/>
            <person name="Gomez Garrido J."/>
        </authorList>
    </citation>
    <scope>NUCLEOTIDE SEQUENCE</scope>
</reference>
<gene>
    <name evidence="2" type="ORF">PODLI_1B032005</name>
</gene>
<dbReference type="AlphaFoldDB" id="A0AA35JPQ9"/>